<keyword evidence="3" id="KW-1185">Reference proteome</keyword>
<evidence type="ECO:0000256" key="1">
    <source>
        <dbReference type="SAM" id="MobiDB-lite"/>
    </source>
</evidence>
<organism evidence="2 3">
    <name type="scientific">Catenulispora pinistramenti</name>
    <dbReference type="NCBI Taxonomy" id="2705254"/>
    <lineage>
        <taxon>Bacteria</taxon>
        <taxon>Bacillati</taxon>
        <taxon>Actinomycetota</taxon>
        <taxon>Actinomycetes</taxon>
        <taxon>Catenulisporales</taxon>
        <taxon>Catenulisporaceae</taxon>
        <taxon>Catenulispora</taxon>
    </lineage>
</organism>
<dbReference type="Proteomes" id="UP000730482">
    <property type="component" value="Unassembled WGS sequence"/>
</dbReference>
<feature type="region of interest" description="Disordered" evidence="1">
    <location>
        <begin position="221"/>
        <end position="242"/>
    </location>
</feature>
<feature type="compositionally biased region" description="Basic residues" evidence="1">
    <location>
        <begin position="272"/>
        <end position="292"/>
    </location>
</feature>
<name>A0ABS5KH58_9ACTN</name>
<protein>
    <submittedName>
        <fullName evidence="2">ISKra4 family transposase</fullName>
    </submittedName>
</protein>
<accession>A0ABS5KH58</accession>
<reference evidence="2 3" key="1">
    <citation type="submission" date="2020-02" db="EMBL/GenBank/DDBJ databases">
        <title>Acidophilic actinobacteria isolated from forest soil.</title>
        <authorList>
            <person name="Golinska P."/>
        </authorList>
    </citation>
    <scope>NUCLEOTIDE SEQUENCE [LARGE SCALE GENOMIC DNA]</scope>
    <source>
        <strain evidence="2 3">NL8</strain>
    </source>
</reference>
<gene>
    <name evidence="2" type="ORF">KGQ19_00360</name>
</gene>
<comment type="caution">
    <text evidence="2">The sequence shown here is derived from an EMBL/GenBank/DDBJ whole genome shotgun (WGS) entry which is preliminary data.</text>
</comment>
<sequence>MSEYAFAPDPEAAFAAARARTEQMITSAREHGWCGDWSADAAERHVVAAGRDVQLHVLQGFHDVRALAEQAAHDAGGLAVPVDAAGCEHRRVEPGHARRLACTVGTVIVRRLAFRAPGAENLYPADAALNLPAGLHSHEVAKLAAIESARGSFHDAAEAMARTCGAPVAAPQAVRAMAIAAAADFAAFYDQAAPMMSTKKTLLVLTVDGKGIVMRPEDLREETRKKAERAARAGRLADGDRPNRKRMATVGAVYDAEPVVRRPHDIITLAKAGKKKRKKKPKKDRKKRTGPKAVRKWLTASIADDAADVIAAVFDQAEARDPGHLRTWVVLVDGANPQIDAIRAEAAERGIDIHLVIDFIHVLQYLNTAARVLHGDGDKAATAVAEHALTVLNGRSSDVADDLDQAACDARFSPEDRKKIGETVTYLRNKHDYLRYDDALAAGWPIASGVIEGACRHLVADRLDITGARWSLEGAEAVLKLRALLANHDFEVYWTYHLRQEHQRNHKSRYHLAA</sequence>
<dbReference type="RefSeq" id="WP_212006977.1">
    <property type="nucleotide sequence ID" value="NZ_JAAFYZ010000002.1"/>
</dbReference>
<feature type="region of interest" description="Disordered" evidence="1">
    <location>
        <begin position="270"/>
        <end position="292"/>
    </location>
</feature>
<evidence type="ECO:0000313" key="2">
    <source>
        <dbReference type="EMBL" id="MBS2545310.1"/>
    </source>
</evidence>
<dbReference type="NCBIfam" id="NF033572">
    <property type="entry name" value="transpos_ISKra4"/>
    <property type="match status" value="1"/>
</dbReference>
<proteinExistence type="predicted"/>
<evidence type="ECO:0000313" key="3">
    <source>
        <dbReference type="Proteomes" id="UP000730482"/>
    </source>
</evidence>
<dbReference type="EMBL" id="JAAFYZ010000002">
    <property type="protein sequence ID" value="MBS2545310.1"/>
    <property type="molecule type" value="Genomic_DNA"/>
</dbReference>